<dbReference type="EMBL" id="CAJNOU010000520">
    <property type="protein sequence ID" value="CAF1021382.1"/>
    <property type="molecule type" value="Genomic_DNA"/>
</dbReference>
<reference evidence="1" key="1">
    <citation type="submission" date="2021-02" db="EMBL/GenBank/DDBJ databases">
        <authorList>
            <person name="Nowell W R."/>
        </authorList>
    </citation>
    <scope>NUCLEOTIDE SEQUENCE</scope>
</reference>
<dbReference type="AlphaFoldDB" id="A0A814ICB5"/>
<name>A0A814ICB5_9BILA</name>
<dbReference type="Proteomes" id="UP000663889">
    <property type="component" value="Unassembled WGS sequence"/>
</dbReference>
<evidence type="ECO:0000313" key="2">
    <source>
        <dbReference type="Proteomes" id="UP000663889"/>
    </source>
</evidence>
<accession>A0A814ICB5</accession>
<protein>
    <submittedName>
        <fullName evidence="1">Uncharacterized protein</fullName>
    </submittedName>
</protein>
<proteinExistence type="predicted"/>
<comment type="caution">
    <text evidence="1">The sequence shown here is derived from an EMBL/GenBank/DDBJ whole genome shotgun (WGS) entry which is preliminary data.</text>
</comment>
<evidence type="ECO:0000313" key="1">
    <source>
        <dbReference type="EMBL" id="CAF1021382.1"/>
    </source>
</evidence>
<organism evidence="1 2">
    <name type="scientific">Rotaria sordida</name>
    <dbReference type="NCBI Taxonomy" id="392033"/>
    <lineage>
        <taxon>Eukaryota</taxon>
        <taxon>Metazoa</taxon>
        <taxon>Spiralia</taxon>
        <taxon>Gnathifera</taxon>
        <taxon>Rotifera</taxon>
        <taxon>Eurotatoria</taxon>
        <taxon>Bdelloidea</taxon>
        <taxon>Philodinida</taxon>
        <taxon>Philodinidae</taxon>
        <taxon>Rotaria</taxon>
    </lineage>
</organism>
<sequence length="140" mass="15186">MDNENKKVVLTQPSGYKVSSSYNQSNIRLLPTGIRGGGGSYLHLASKRFENDYIICKDSQVSSSYNQSNIRLLPTGIRGGGGSYLHLLYGCLSGVFSSSYNQSNIRLLPTGIRGGGGSYLHLLYGCLSGVCIWCIMEECC</sequence>
<gene>
    <name evidence="1" type="ORF">SEV965_LOCUS11819</name>
</gene>